<evidence type="ECO:0000256" key="7">
    <source>
        <dbReference type="SAM" id="Phobius"/>
    </source>
</evidence>
<comment type="caution">
    <text evidence="9">The sequence shown here is derived from an EMBL/GenBank/DDBJ whole genome shotgun (WGS) entry which is preliminary data.</text>
</comment>
<feature type="transmembrane region" description="Helical" evidence="7">
    <location>
        <begin position="204"/>
        <end position="226"/>
    </location>
</feature>
<dbReference type="PANTHER" id="PTHR42718:SF47">
    <property type="entry name" value="METHYL VIOLOGEN RESISTANCE PROTEIN SMVA"/>
    <property type="match status" value="1"/>
</dbReference>
<evidence type="ECO:0000313" key="9">
    <source>
        <dbReference type="EMBL" id="MFC0681246.1"/>
    </source>
</evidence>
<feature type="transmembrane region" description="Helical" evidence="7">
    <location>
        <begin position="335"/>
        <end position="357"/>
    </location>
</feature>
<reference evidence="9 10" key="1">
    <citation type="submission" date="2024-09" db="EMBL/GenBank/DDBJ databases">
        <authorList>
            <person name="Sun Q."/>
            <person name="Mori K."/>
        </authorList>
    </citation>
    <scope>NUCLEOTIDE SEQUENCE [LARGE SCALE GENOMIC DNA]</scope>
    <source>
        <strain evidence="9 10">KCTC 23076</strain>
    </source>
</reference>
<feature type="transmembrane region" description="Helical" evidence="7">
    <location>
        <begin position="305"/>
        <end position="328"/>
    </location>
</feature>
<dbReference type="PRINTS" id="PR01036">
    <property type="entry name" value="TCRTETB"/>
</dbReference>
<proteinExistence type="predicted"/>
<feature type="domain" description="Major facilitator superfamily (MFS) profile" evidence="8">
    <location>
        <begin position="21"/>
        <end position="504"/>
    </location>
</feature>
<dbReference type="Pfam" id="PF07690">
    <property type="entry name" value="MFS_1"/>
    <property type="match status" value="1"/>
</dbReference>
<evidence type="ECO:0000256" key="4">
    <source>
        <dbReference type="ARBA" id="ARBA00022692"/>
    </source>
</evidence>
<dbReference type="RefSeq" id="WP_386673684.1">
    <property type="nucleotide sequence ID" value="NZ_JBHLTG010000007.1"/>
</dbReference>
<dbReference type="CDD" id="cd17321">
    <property type="entry name" value="MFS_MMR_MDR_like"/>
    <property type="match status" value="1"/>
</dbReference>
<name>A0ABV6RW87_9GAMM</name>
<evidence type="ECO:0000256" key="2">
    <source>
        <dbReference type="ARBA" id="ARBA00022448"/>
    </source>
</evidence>
<evidence type="ECO:0000256" key="5">
    <source>
        <dbReference type="ARBA" id="ARBA00022989"/>
    </source>
</evidence>
<protein>
    <submittedName>
        <fullName evidence="9">MFS transporter</fullName>
    </submittedName>
</protein>
<keyword evidence="6 7" id="KW-0472">Membrane</keyword>
<dbReference type="Gene3D" id="1.20.1250.20">
    <property type="entry name" value="MFS general substrate transporter like domains"/>
    <property type="match status" value="1"/>
</dbReference>
<dbReference type="PROSITE" id="PS50850">
    <property type="entry name" value="MFS"/>
    <property type="match status" value="1"/>
</dbReference>
<keyword evidence="3" id="KW-1003">Cell membrane</keyword>
<feature type="transmembrane region" description="Helical" evidence="7">
    <location>
        <begin position="20"/>
        <end position="46"/>
    </location>
</feature>
<evidence type="ECO:0000259" key="8">
    <source>
        <dbReference type="PROSITE" id="PS50850"/>
    </source>
</evidence>
<evidence type="ECO:0000256" key="1">
    <source>
        <dbReference type="ARBA" id="ARBA00004651"/>
    </source>
</evidence>
<evidence type="ECO:0000256" key="3">
    <source>
        <dbReference type="ARBA" id="ARBA00022475"/>
    </source>
</evidence>
<evidence type="ECO:0000256" key="6">
    <source>
        <dbReference type="ARBA" id="ARBA00023136"/>
    </source>
</evidence>
<gene>
    <name evidence="9" type="ORF">ACFFGH_25735</name>
</gene>
<feature type="transmembrane region" description="Helical" evidence="7">
    <location>
        <begin position="232"/>
        <end position="253"/>
    </location>
</feature>
<keyword evidence="10" id="KW-1185">Reference proteome</keyword>
<dbReference type="SUPFAM" id="SSF103473">
    <property type="entry name" value="MFS general substrate transporter"/>
    <property type="match status" value="1"/>
</dbReference>
<dbReference type="InterPro" id="IPR036259">
    <property type="entry name" value="MFS_trans_sf"/>
</dbReference>
<feature type="transmembrane region" description="Helical" evidence="7">
    <location>
        <begin position="87"/>
        <end position="106"/>
    </location>
</feature>
<feature type="transmembrane region" description="Helical" evidence="7">
    <location>
        <begin position="476"/>
        <end position="499"/>
    </location>
</feature>
<keyword evidence="4 7" id="KW-0812">Transmembrane</keyword>
<organism evidence="9 10">
    <name type="scientific">Lysobacter korlensis</name>
    <dbReference type="NCBI Taxonomy" id="553636"/>
    <lineage>
        <taxon>Bacteria</taxon>
        <taxon>Pseudomonadati</taxon>
        <taxon>Pseudomonadota</taxon>
        <taxon>Gammaproteobacteria</taxon>
        <taxon>Lysobacterales</taxon>
        <taxon>Lysobacteraceae</taxon>
        <taxon>Lysobacter</taxon>
    </lineage>
</organism>
<feature type="transmembrane region" description="Helical" evidence="7">
    <location>
        <begin position="145"/>
        <end position="165"/>
    </location>
</feature>
<keyword evidence="2" id="KW-0813">Transport</keyword>
<comment type="subcellular location">
    <subcellularLocation>
        <location evidence="1">Cell membrane</location>
        <topology evidence="1">Multi-pass membrane protein</topology>
    </subcellularLocation>
</comment>
<dbReference type="Gene3D" id="1.20.1720.10">
    <property type="entry name" value="Multidrug resistance protein D"/>
    <property type="match status" value="1"/>
</dbReference>
<dbReference type="InterPro" id="IPR011701">
    <property type="entry name" value="MFS"/>
</dbReference>
<keyword evidence="5 7" id="KW-1133">Transmembrane helix</keyword>
<feature type="transmembrane region" description="Helical" evidence="7">
    <location>
        <begin position="171"/>
        <end position="192"/>
    </location>
</feature>
<feature type="transmembrane region" description="Helical" evidence="7">
    <location>
        <begin position="58"/>
        <end position="75"/>
    </location>
</feature>
<evidence type="ECO:0000313" key="10">
    <source>
        <dbReference type="Proteomes" id="UP001589896"/>
    </source>
</evidence>
<dbReference type="PANTHER" id="PTHR42718">
    <property type="entry name" value="MAJOR FACILITATOR SUPERFAMILY MULTIDRUG TRANSPORTER MFSC"/>
    <property type="match status" value="1"/>
</dbReference>
<dbReference type="Proteomes" id="UP001589896">
    <property type="component" value="Unassembled WGS sequence"/>
</dbReference>
<feature type="transmembrane region" description="Helical" evidence="7">
    <location>
        <begin position="410"/>
        <end position="427"/>
    </location>
</feature>
<dbReference type="EMBL" id="JBHLTG010000007">
    <property type="protein sequence ID" value="MFC0681246.1"/>
    <property type="molecule type" value="Genomic_DNA"/>
</dbReference>
<dbReference type="InterPro" id="IPR020846">
    <property type="entry name" value="MFS_dom"/>
</dbReference>
<sequence>MTVSTSEITPAARAGRKEWLGLATLALPTVLLSIDIGVLYLALPVLSRDLGADSVEQLWILDVYSFVLAGFLVTMGTLGDRIGRKKLLLIGAAAFGLASMIAAFSASPEALIATRALMGIAGATLLPSTMALIRNMFPDPVQMGTAIGIWFSCFMGGMLVGPVIGGLLLEHFWWGSVFLLGVPVMVLVLVLGPRLLPEYRDPSAGRLDIASVALSLGAILPAIYGIKEVSRHGWQALPVTAIIVGVVAGAVFVRRQRRLADPLLDLELFRNRQFTGAISVMFFGGIVMAGVSLLAAIYLQSVLGLSPITAGLLLVPENVAMLAGFSIAPAVARRVGTTATITGGLAICAAGFIPLAFLDTTDALLLILGVTAAAFGLSAPMALGMTVVLSATPPQKAGSAASVNETSSEFGMALGIATLGTLASIVYRASLTDELPWAATTDALLGLPNAITVAERLGGTAGAELLDAARSAFTSGIHVVALVSVAVFTVLAALSPLLLRVEKTER</sequence>
<accession>A0ABV6RW87</accession>
<feature type="transmembrane region" description="Helical" evidence="7">
    <location>
        <begin position="112"/>
        <end position="133"/>
    </location>
</feature>
<feature type="transmembrane region" description="Helical" evidence="7">
    <location>
        <begin position="274"/>
        <end position="299"/>
    </location>
</feature>
<feature type="transmembrane region" description="Helical" evidence="7">
    <location>
        <begin position="363"/>
        <end position="389"/>
    </location>
</feature>